<accession>A0AAW2GSQ7</accession>
<dbReference type="Proteomes" id="UP001430953">
    <property type="component" value="Unassembled WGS sequence"/>
</dbReference>
<evidence type="ECO:0000313" key="2">
    <source>
        <dbReference type="Proteomes" id="UP001430953"/>
    </source>
</evidence>
<evidence type="ECO:0008006" key="3">
    <source>
        <dbReference type="Google" id="ProtNLM"/>
    </source>
</evidence>
<organism evidence="1 2">
    <name type="scientific">Cardiocondyla obscurior</name>
    <dbReference type="NCBI Taxonomy" id="286306"/>
    <lineage>
        <taxon>Eukaryota</taxon>
        <taxon>Metazoa</taxon>
        <taxon>Ecdysozoa</taxon>
        <taxon>Arthropoda</taxon>
        <taxon>Hexapoda</taxon>
        <taxon>Insecta</taxon>
        <taxon>Pterygota</taxon>
        <taxon>Neoptera</taxon>
        <taxon>Endopterygota</taxon>
        <taxon>Hymenoptera</taxon>
        <taxon>Apocrita</taxon>
        <taxon>Aculeata</taxon>
        <taxon>Formicoidea</taxon>
        <taxon>Formicidae</taxon>
        <taxon>Myrmicinae</taxon>
        <taxon>Cardiocondyla</taxon>
    </lineage>
</organism>
<reference evidence="1 2" key="1">
    <citation type="submission" date="2023-03" db="EMBL/GenBank/DDBJ databases">
        <title>High recombination rates correlate with genetic variation in Cardiocondyla obscurior ants.</title>
        <authorList>
            <person name="Errbii M."/>
        </authorList>
    </citation>
    <scope>NUCLEOTIDE SEQUENCE [LARGE SCALE GENOMIC DNA]</scope>
    <source>
        <strain evidence="1">Alpha-2009</strain>
        <tissue evidence="1">Whole body</tissue>
    </source>
</reference>
<gene>
    <name evidence="1" type="ORF">PUN28_002159</name>
</gene>
<sequence length="160" mass="18033">MEEVKYEILTLKRNQEYIKEGMDILLTTNNNIDVNKFSRLLPITTVESFNDIDNALGNSEEDFKSLMQYLNLAHGETVNQLVPSVMKLIMKKDVSIHFSGCGKKKKRDFSATNIAAAVFGIVSKKIPNATRSEMFKRISKFLAESGDREGGRKARLNAVN</sequence>
<protein>
    <recommendedName>
        <fullName evidence="3">DUF4806 domain-containing protein</fullName>
    </recommendedName>
</protein>
<evidence type="ECO:0000313" key="1">
    <source>
        <dbReference type="EMBL" id="KAL0130324.1"/>
    </source>
</evidence>
<dbReference type="PANTHER" id="PTHR34153">
    <property type="entry name" value="SI:CH211-262H13.3-RELATED-RELATED"/>
    <property type="match status" value="1"/>
</dbReference>
<comment type="caution">
    <text evidence="1">The sequence shown here is derived from an EMBL/GenBank/DDBJ whole genome shotgun (WGS) entry which is preliminary data.</text>
</comment>
<dbReference type="EMBL" id="JADYXP020000002">
    <property type="protein sequence ID" value="KAL0130324.1"/>
    <property type="molecule type" value="Genomic_DNA"/>
</dbReference>
<dbReference type="AlphaFoldDB" id="A0AAW2GSQ7"/>
<proteinExistence type="predicted"/>
<keyword evidence="2" id="KW-1185">Reference proteome</keyword>
<name>A0AAW2GSQ7_9HYME</name>
<dbReference type="PANTHER" id="PTHR34153:SF2">
    <property type="entry name" value="SI:CH211-262H13.3-RELATED"/>
    <property type="match status" value="1"/>
</dbReference>